<keyword evidence="1" id="KW-0732">Signal</keyword>
<evidence type="ECO:0000313" key="2">
    <source>
        <dbReference type="EMBL" id="RKQ84783.1"/>
    </source>
</evidence>
<sequence length="118" mass="13087">MKRWLTALVLTIGVLAATPGAAVAAGPSYDVPQGFTRCPHAVAWHGFFKWASARHTTCAAASRFMRSYAARAHGTTMPRHVAGYACRIHYWRDAEDNVYASRHVCTRDDVAIRFYGMV</sequence>
<proteinExistence type="predicted"/>
<protein>
    <recommendedName>
        <fullName evidence="4">Subtilisin inhibitor-like</fullName>
    </recommendedName>
</protein>
<dbReference type="OrthoDB" id="5244692at2"/>
<accession>A0A660KUX3</accession>
<reference evidence="2 3" key="1">
    <citation type="submission" date="2018-10" db="EMBL/GenBank/DDBJ databases">
        <title>Genomic Encyclopedia of Archaeal and Bacterial Type Strains, Phase II (KMG-II): from individual species to whole genera.</title>
        <authorList>
            <person name="Goeker M."/>
        </authorList>
    </citation>
    <scope>NUCLEOTIDE SEQUENCE [LARGE SCALE GENOMIC DNA]</scope>
    <source>
        <strain evidence="2 3">DSM 14954</strain>
    </source>
</reference>
<dbReference type="RefSeq" id="WP_147448097.1">
    <property type="nucleotide sequence ID" value="NZ_RBIL01000003.1"/>
</dbReference>
<name>A0A660KUX3_9ACTN</name>
<comment type="caution">
    <text evidence="2">The sequence shown here is derived from an EMBL/GenBank/DDBJ whole genome shotgun (WGS) entry which is preliminary data.</text>
</comment>
<keyword evidence="3" id="KW-1185">Reference proteome</keyword>
<dbReference type="EMBL" id="RBIL01000003">
    <property type="protein sequence ID" value="RKQ84783.1"/>
    <property type="molecule type" value="Genomic_DNA"/>
</dbReference>
<feature type="chain" id="PRO_5024974258" description="Subtilisin inhibitor-like" evidence="1">
    <location>
        <begin position="25"/>
        <end position="118"/>
    </location>
</feature>
<gene>
    <name evidence="2" type="ORF">C8N24_6412</name>
</gene>
<dbReference type="AlphaFoldDB" id="A0A660KUX3"/>
<evidence type="ECO:0008006" key="4">
    <source>
        <dbReference type="Google" id="ProtNLM"/>
    </source>
</evidence>
<dbReference type="Proteomes" id="UP000278962">
    <property type="component" value="Unassembled WGS sequence"/>
</dbReference>
<feature type="signal peptide" evidence="1">
    <location>
        <begin position="1"/>
        <end position="24"/>
    </location>
</feature>
<evidence type="ECO:0000313" key="3">
    <source>
        <dbReference type="Proteomes" id="UP000278962"/>
    </source>
</evidence>
<evidence type="ECO:0000256" key="1">
    <source>
        <dbReference type="SAM" id="SignalP"/>
    </source>
</evidence>
<organism evidence="2 3">
    <name type="scientific">Solirubrobacter pauli</name>
    <dbReference type="NCBI Taxonomy" id="166793"/>
    <lineage>
        <taxon>Bacteria</taxon>
        <taxon>Bacillati</taxon>
        <taxon>Actinomycetota</taxon>
        <taxon>Thermoleophilia</taxon>
        <taxon>Solirubrobacterales</taxon>
        <taxon>Solirubrobacteraceae</taxon>
        <taxon>Solirubrobacter</taxon>
    </lineage>
</organism>